<dbReference type="InterPro" id="IPR004839">
    <property type="entry name" value="Aminotransferase_I/II_large"/>
</dbReference>
<evidence type="ECO:0000259" key="6">
    <source>
        <dbReference type="Pfam" id="PF00155"/>
    </source>
</evidence>
<evidence type="ECO:0000256" key="3">
    <source>
        <dbReference type="ARBA" id="ARBA00022679"/>
    </source>
</evidence>
<dbReference type="EMBL" id="FN649760">
    <property type="protein sequence ID" value="CBN79892.1"/>
    <property type="molecule type" value="Genomic_DNA"/>
</dbReference>
<evidence type="ECO:0000256" key="4">
    <source>
        <dbReference type="ARBA" id="ARBA00022898"/>
    </source>
</evidence>
<dbReference type="Gene3D" id="3.40.640.10">
    <property type="entry name" value="Type I PLP-dependent aspartate aminotransferase-like (Major domain)"/>
    <property type="match status" value="1"/>
</dbReference>
<dbReference type="InParanoid" id="D8LFH2"/>
<comment type="cofactor">
    <cofactor evidence="1">
        <name>pyridoxal 5'-phosphate</name>
        <dbReference type="ChEBI" id="CHEBI:597326"/>
    </cofactor>
</comment>
<proteinExistence type="inferred from homology"/>
<comment type="similarity">
    <text evidence="2">Belongs to the class-II pyridoxal-phosphate-dependent aminotransferase family. BioF subfamily.</text>
</comment>
<organism evidence="7 8">
    <name type="scientific">Ectocarpus siliculosus</name>
    <name type="common">Brown alga</name>
    <name type="synonym">Conferva siliculosa</name>
    <dbReference type="NCBI Taxonomy" id="2880"/>
    <lineage>
        <taxon>Eukaryota</taxon>
        <taxon>Sar</taxon>
        <taxon>Stramenopiles</taxon>
        <taxon>Ochrophyta</taxon>
        <taxon>PX clade</taxon>
        <taxon>Phaeophyceae</taxon>
        <taxon>Ectocarpales</taxon>
        <taxon>Ectocarpaceae</taxon>
        <taxon>Ectocarpus</taxon>
    </lineage>
</organism>
<accession>D8LFH2</accession>
<keyword evidence="4" id="KW-0663">Pyridoxal phosphate</keyword>
<feature type="region of interest" description="Disordered" evidence="5">
    <location>
        <begin position="298"/>
        <end position="322"/>
    </location>
</feature>
<dbReference type="OrthoDB" id="2382073at2759"/>
<evidence type="ECO:0000256" key="5">
    <source>
        <dbReference type="SAM" id="MobiDB-lite"/>
    </source>
</evidence>
<dbReference type="STRING" id="2880.D8LFH2"/>
<dbReference type="AlphaFoldDB" id="D8LFH2"/>
<protein>
    <submittedName>
        <fullName evidence="7">8-amino-7-oxononanoate synthase</fullName>
    </submittedName>
</protein>
<dbReference type="InterPro" id="IPR015424">
    <property type="entry name" value="PyrdxlP-dep_Trfase"/>
</dbReference>
<gene>
    <name evidence="7" type="ORF">Esi_0015_0035</name>
</gene>
<reference evidence="7 8" key="1">
    <citation type="journal article" date="2010" name="Nature">
        <title>The Ectocarpus genome and the independent evolution of multicellularity in brown algae.</title>
        <authorList>
            <person name="Cock J.M."/>
            <person name="Sterck L."/>
            <person name="Rouze P."/>
            <person name="Scornet D."/>
            <person name="Allen A.E."/>
            <person name="Amoutzias G."/>
            <person name="Anthouard V."/>
            <person name="Artiguenave F."/>
            <person name="Aury J.M."/>
            <person name="Badger J.H."/>
            <person name="Beszteri B."/>
            <person name="Billiau K."/>
            <person name="Bonnet E."/>
            <person name="Bothwell J.H."/>
            <person name="Bowler C."/>
            <person name="Boyen C."/>
            <person name="Brownlee C."/>
            <person name="Carrano C.J."/>
            <person name="Charrier B."/>
            <person name="Cho G.Y."/>
            <person name="Coelho S.M."/>
            <person name="Collen J."/>
            <person name="Corre E."/>
            <person name="Da Silva C."/>
            <person name="Delage L."/>
            <person name="Delaroque N."/>
            <person name="Dittami S.M."/>
            <person name="Doulbeau S."/>
            <person name="Elias M."/>
            <person name="Farnham G."/>
            <person name="Gachon C.M."/>
            <person name="Gschloessl B."/>
            <person name="Heesch S."/>
            <person name="Jabbari K."/>
            <person name="Jubin C."/>
            <person name="Kawai H."/>
            <person name="Kimura K."/>
            <person name="Kloareg B."/>
            <person name="Kupper F.C."/>
            <person name="Lang D."/>
            <person name="Le Bail A."/>
            <person name="Leblanc C."/>
            <person name="Lerouge P."/>
            <person name="Lohr M."/>
            <person name="Lopez P.J."/>
            <person name="Martens C."/>
            <person name="Maumus F."/>
            <person name="Michel G."/>
            <person name="Miranda-Saavedra D."/>
            <person name="Morales J."/>
            <person name="Moreau H."/>
            <person name="Motomura T."/>
            <person name="Nagasato C."/>
            <person name="Napoli C.A."/>
            <person name="Nelson D.R."/>
            <person name="Nyvall-Collen P."/>
            <person name="Peters A.F."/>
            <person name="Pommier C."/>
            <person name="Potin P."/>
            <person name="Poulain J."/>
            <person name="Quesneville H."/>
            <person name="Read B."/>
            <person name="Rensing S.A."/>
            <person name="Ritter A."/>
            <person name="Rousvoal S."/>
            <person name="Samanta M."/>
            <person name="Samson G."/>
            <person name="Schroeder D.C."/>
            <person name="Segurens B."/>
            <person name="Strittmatter M."/>
            <person name="Tonon T."/>
            <person name="Tregear J.W."/>
            <person name="Valentin K."/>
            <person name="von Dassow P."/>
            <person name="Yamagishi T."/>
            <person name="Van de Peer Y."/>
            <person name="Wincker P."/>
        </authorList>
    </citation>
    <scope>NUCLEOTIDE SEQUENCE [LARGE SCALE GENOMIC DNA]</scope>
    <source>
        <strain evidence="8">Ec32 / CCAP1310/4</strain>
    </source>
</reference>
<dbReference type="InterPro" id="IPR015422">
    <property type="entry name" value="PyrdxlP-dep_Trfase_small"/>
</dbReference>
<dbReference type="eggNOG" id="KOG1359">
    <property type="taxonomic scope" value="Eukaryota"/>
</dbReference>
<dbReference type="Pfam" id="PF00155">
    <property type="entry name" value="Aminotran_1_2"/>
    <property type="match status" value="1"/>
</dbReference>
<dbReference type="GO" id="GO:0030170">
    <property type="term" value="F:pyridoxal phosphate binding"/>
    <property type="evidence" value="ECO:0007669"/>
    <property type="project" value="InterPro"/>
</dbReference>
<keyword evidence="3" id="KW-0808">Transferase</keyword>
<sequence length="341" mass="36495">MSCLPQPGDVVVCDELVHNSVRMGCRLGRQKETVLFRHNDFQHLETTLEGLRSRGPGSAPANIFVAVESVYSMDGDLAPLREILGVAAAHGALVIVDEAHGTGVFGEQGRGLVSALNLEAHPALLAGMHSFGKAFGAHGAVVVGSATLKDFLVNYARPLIYSTSLPLDSLACIRCAYLMQASADDRRKRVLDLADAFQSLLSDADVNRWAGGTAPPPPLDAKDIPRHRSPIQSVLIAGNERCLLVADSLRALGFDVRAIRKPTVAEGTERLRITLHAYNTDEEVESLARHIRRLTANKGNSADKARARTSEEDEGGTRASGGGLARDSILLLGESATRARL</sequence>
<keyword evidence="8" id="KW-1185">Reference proteome</keyword>
<dbReference type="SUPFAM" id="SSF53383">
    <property type="entry name" value="PLP-dependent transferases"/>
    <property type="match status" value="1"/>
</dbReference>
<dbReference type="InterPro" id="IPR050087">
    <property type="entry name" value="AON_synthase_class-II"/>
</dbReference>
<dbReference type="Gene3D" id="3.90.1150.10">
    <property type="entry name" value="Aspartate Aminotransferase, domain 1"/>
    <property type="match status" value="1"/>
</dbReference>
<feature type="domain" description="Aminotransferase class I/classII large" evidence="6">
    <location>
        <begin position="3"/>
        <end position="291"/>
    </location>
</feature>
<evidence type="ECO:0000313" key="8">
    <source>
        <dbReference type="Proteomes" id="UP000002630"/>
    </source>
</evidence>
<evidence type="ECO:0000313" key="7">
    <source>
        <dbReference type="EMBL" id="CBN79892.1"/>
    </source>
</evidence>
<dbReference type="GO" id="GO:0016740">
    <property type="term" value="F:transferase activity"/>
    <property type="evidence" value="ECO:0007669"/>
    <property type="project" value="UniProtKB-KW"/>
</dbReference>
<dbReference type="Proteomes" id="UP000002630">
    <property type="component" value="Unassembled WGS sequence"/>
</dbReference>
<evidence type="ECO:0000256" key="1">
    <source>
        <dbReference type="ARBA" id="ARBA00001933"/>
    </source>
</evidence>
<name>D8LFH2_ECTSI</name>
<dbReference type="InterPro" id="IPR015421">
    <property type="entry name" value="PyrdxlP-dep_Trfase_major"/>
</dbReference>
<evidence type="ECO:0000256" key="2">
    <source>
        <dbReference type="ARBA" id="ARBA00010008"/>
    </source>
</evidence>
<dbReference type="PANTHER" id="PTHR13693:SF77">
    <property type="entry name" value="8-AMINO-7-OXONONANOATE SYNTHASE"/>
    <property type="match status" value="1"/>
</dbReference>
<feature type="compositionally biased region" description="Basic and acidic residues" evidence="5">
    <location>
        <begin position="301"/>
        <end position="310"/>
    </location>
</feature>
<dbReference type="PANTHER" id="PTHR13693">
    <property type="entry name" value="CLASS II AMINOTRANSFERASE/8-AMINO-7-OXONONANOATE SYNTHASE"/>
    <property type="match status" value="1"/>
</dbReference>